<evidence type="ECO:0000256" key="7">
    <source>
        <dbReference type="ARBA" id="ARBA00022989"/>
    </source>
</evidence>
<keyword evidence="10" id="KW-1003">Cell membrane</keyword>
<comment type="similarity">
    <text evidence="3 10">Belongs to the COX11/CtaG family.</text>
</comment>
<dbReference type="RefSeq" id="WP_069095229.1">
    <property type="nucleotide sequence ID" value="NZ_MASI01000004.1"/>
</dbReference>
<keyword evidence="10" id="KW-0997">Cell inner membrane</keyword>
<dbReference type="FunFam" id="2.60.370.10:FF:000001">
    <property type="entry name" value="COX11 cytochrome c oxidase assembly homolog"/>
    <property type="match status" value="1"/>
</dbReference>
<dbReference type="NCBIfam" id="NF003465">
    <property type="entry name" value="PRK05089.1"/>
    <property type="match status" value="1"/>
</dbReference>
<accession>A0A1E2RYK6</accession>
<dbReference type="GO" id="GO:0005886">
    <property type="term" value="C:plasma membrane"/>
    <property type="evidence" value="ECO:0007669"/>
    <property type="project" value="UniProtKB-SubCell"/>
</dbReference>
<evidence type="ECO:0000256" key="2">
    <source>
        <dbReference type="ARBA" id="ARBA00004382"/>
    </source>
</evidence>
<protein>
    <recommendedName>
        <fullName evidence="4 10">Cytochrome c oxidase assembly protein CtaG</fullName>
    </recommendedName>
</protein>
<dbReference type="InterPro" id="IPR007533">
    <property type="entry name" value="Cyt_c_oxidase_assmbl_CtaG"/>
</dbReference>
<keyword evidence="7 10" id="KW-1133">Transmembrane helix</keyword>
<dbReference type="AlphaFoldDB" id="A0A1E2RYK6"/>
<proteinExistence type="inferred from homology"/>
<evidence type="ECO:0000256" key="3">
    <source>
        <dbReference type="ARBA" id="ARBA00009620"/>
    </source>
</evidence>
<dbReference type="Proteomes" id="UP000095087">
    <property type="component" value="Unassembled WGS sequence"/>
</dbReference>
<dbReference type="GO" id="GO:0005507">
    <property type="term" value="F:copper ion binding"/>
    <property type="evidence" value="ECO:0007669"/>
    <property type="project" value="InterPro"/>
</dbReference>
<evidence type="ECO:0000256" key="8">
    <source>
        <dbReference type="ARBA" id="ARBA00023008"/>
    </source>
</evidence>
<dbReference type="PANTHER" id="PTHR21320:SF3">
    <property type="entry name" value="CYTOCHROME C OXIDASE ASSEMBLY PROTEIN COX11, MITOCHONDRIAL-RELATED"/>
    <property type="match status" value="1"/>
</dbReference>
<evidence type="ECO:0000256" key="10">
    <source>
        <dbReference type="HAMAP-Rule" id="MF_00155"/>
    </source>
</evidence>
<dbReference type="HAMAP" id="MF_00155">
    <property type="entry name" value="CtaG"/>
    <property type="match status" value="1"/>
</dbReference>
<dbReference type="Pfam" id="PF04442">
    <property type="entry name" value="CtaG_Cox11"/>
    <property type="match status" value="1"/>
</dbReference>
<organism evidence="12 13">
    <name type="scientific">Methyloligella halotolerans</name>
    <dbReference type="NCBI Taxonomy" id="1177755"/>
    <lineage>
        <taxon>Bacteria</taxon>
        <taxon>Pseudomonadati</taxon>
        <taxon>Pseudomonadota</taxon>
        <taxon>Alphaproteobacteria</taxon>
        <taxon>Hyphomicrobiales</taxon>
        <taxon>Hyphomicrobiaceae</taxon>
        <taxon>Methyloligella</taxon>
    </lineage>
</organism>
<evidence type="ECO:0000256" key="1">
    <source>
        <dbReference type="ARBA" id="ARBA00004007"/>
    </source>
</evidence>
<evidence type="ECO:0000256" key="5">
    <source>
        <dbReference type="ARBA" id="ARBA00022692"/>
    </source>
</evidence>
<dbReference type="STRING" id="1177755.A7A08_01979"/>
<keyword evidence="9 10" id="KW-0472">Membrane</keyword>
<sequence>MTKDNDQTEKTRAPKAARHGLVALGLAAIVAGMVGLSFAAVPLYRIFCQQTGYAGTPQRASVAPDQVSDQTVNVRFDANTMPDMPWRFVPEKNEMTVRIGASNLAFFKATNLSDEPIVGTAVFNVAPNSAAQYFNKIQCFCFTQQRLEPGETIEMPVTFFIEPGFLDNVSTKHIQDITLSYTFYRDKGQGVAAAPAESGDKSGS</sequence>
<reference evidence="12 13" key="1">
    <citation type="submission" date="2016-07" db="EMBL/GenBank/DDBJ databases">
        <title>Draft genome sequence of Methyloligella halotolerans C2T (VKM B-2706T=CCUG 61687T=DSM 25045T), a halotolerant polyhydroxybutyrate accumulating methylotroph.</title>
        <authorList>
            <person name="Vasilenko O.V."/>
            <person name="Doronina N.V."/>
            <person name="Poroshina M.N."/>
            <person name="Tarlachkov S.V."/>
            <person name="Trotsenko Y.A."/>
        </authorList>
    </citation>
    <scope>NUCLEOTIDE SEQUENCE [LARGE SCALE GENOMIC DNA]</scope>
    <source>
        <strain evidence="12 13">VKM B-2706</strain>
    </source>
</reference>
<evidence type="ECO:0000256" key="11">
    <source>
        <dbReference type="SAM" id="Phobius"/>
    </source>
</evidence>
<keyword evidence="8 10" id="KW-0186">Copper</keyword>
<comment type="function">
    <text evidence="1 10">Exerts its effect at some terminal stage of cytochrome c oxidase synthesis, probably by being involved in the insertion of the copper B into subunit I.</text>
</comment>
<evidence type="ECO:0000256" key="6">
    <source>
        <dbReference type="ARBA" id="ARBA00022968"/>
    </source>
</evidence>
<keyword evidence="5 10" id="KW-0812">Transmembrane</keyword>
<evidence type="ECO:0000313" key="12">
    <source>
        <dbReference type="EMBL" id="ODA67232.1"/>
    </source>
</evidence>
<dbReference type="Gene3D" id="2.60.370.10">
    <property type="entry name" value="Ctag/Cox11"/>
    <property type="match status" value="1"/>
</dbReference>
<gene>
    <name evidence="10" type="primary">ctaG</name>
    <name evidence="12" type="ORF">A7A08_01979</name>
</gene>
<dbReference type="EMBL" id="MASI01000004">
    <property type="protein sequence ID" value="ODA67232.1"/>
    <property type="molecule type" value="Genomic_DNA"/>
</dbReference>
<comment type="caution">
    <text evidence="12">The sequence shown here is derived from an EMBL/GenBank/DDBJ whole genome shotgun (WGS) entry which is preliminary data.</text>
</comment>
<name>A0A1E2RYK6_9HYPH</name>
<keyword evidence="6 10" id="KW-0735">Signal-anchor</keyword>
<evidence type="ECO:0000256" key="4">
    <source>
        <dbReference type="ARBA" id="ARBA00015384"/>
    </source>
</evidence>
<evidence type="ECO:0000256" key="9">
    <source>
        <dbReference type="ARBA" id="ARBA00023136"/>
    </source>
</evidence>
<dbReference type="OrthoDB" id="9804841at2"/>
<evidence type="ECO:0000313" key="13">
    <source>
        <dbReference type="Proteomes" id="UP000095087"/>
    </source>
</evidence>
<dbReference type="SUPFAM" id="SSF110111">
    <property type="entry name" value="Ctag/Cox11"/>
    <property type="match status" value="1"/>
</dbReference>
<dbReference type="PIRSF" id="PIRSF005413">
    <property type="entry name" value="COX11"/>
    <property type="match status" value="1"/>
</dbReference>
<feature type="topological domain" description="Periplasmic" evidence="10">
    <location>
        <begin position="41"/>
        <end position="204"/>
    </location>
</feature>
<dbReference type="GO" id="GO:0008535">
    <property type="term" value="P:respiratory chain complex IV assembly"/>
    <property type="evidence" value="ECO:0007669"/>
    <property type="project" value="UniProtKB-UniRule"/>
</dbReference>
<dbReference type="InterPro" id="IPR023471">
    <property type="entry name" value="CtaG/Cox11_dom_sf"/>
</dbReference>
<dbReference type="PATRIC" id="fig|1177755.3.peg.1984"/>
<keyword evidence="13" id="KW-1185">Reference proteome</keyword>
<feature type="transmembrane region" description="Helical" evidence="11">
    <location>
        <begin position="21"/>
        <end position="44"/>
    </location>
</feature>
<feature type="topological domain" description="Cytoplasmic" evidence="10">
    <location>
        <begin position="1"/>
        <end position="17"/>
    </location>
</feature>
<dbReference type="PANTHER" id="PTHR21320">
    <property type="entry name" value="CYTOCHROME C OXIDASE ASSEMBLY PROTEIN COX11-RELATED"/>
    <property type="match status" value="1"/>
</dbReference>
<comment type="subcellular location">
    <subcellularLocation>
        <location evidence="2 10">Cell inner membrane</location>
        <topology evidence="2 10">Single-pass type II membrane protein</topology>
        <orientation evidence="2 10">Periplasmic side</orientation>
    </subcellularLocation>
</comment>